<comment type="caution">
    <text evidence="4">The sequence shown here is derived from an EMBL/GenBank/DDBJ whole genome shotgun (WGS) entry which is preliminary data.</text>
</comment>
<feature type="domain" description="Big-1" evidence="3">
    <location>
        <begin position="60"/>
        <end position="152"/>
    </location>
</feature>
<proteinExistence type="inferred from homology"/>
<gene>
    <name evidence="4" type="ORF">F955_00827</name>
</gene>
<dbReference type="InterPro" id="IPR013783">
    <property type="entry name" value="Ig-like_fold"/>
</dbReference>
<dbReference type="InterPro" id="IPR008964">
    <property type="entry name" value="Invasin/intimin_cell_adhesion"/>
</dbReference>
<dbReference type="Proteomes" id="UP000018440">
    <property type="component" value="Unassembled WGS sequence"/>
</dbReference>
<reference evidence="4 5" key="1">
    <citation type="submission" date="2013-02" db="EMBL/GenBank/DDBJ databases">
        <title>The Genome Sequence of Acinetobacter schindleri CIP 107287.</title>
        <authorList>
            <consortium name="The Broad Institute Genome Sequencing Platform"/>
            <consortium name="The Broad Institute Genome Sequencing Center for Infectious Disease"/>
            <person name="Cerqueira G."/>
            <person name="Feldgarden M."/>
            <person name="Courvalin P."/>
            <person name="Perichon B."/>
            <person name="Grillot-Courvalin C."/>
            <person name="Clermont D."/>
            <person name="Rocha E."/>
            <person name="Yoon E.-J."/>
            <person name="Nemec A."/>
            <person name="Walker B."/>
            <person name="Young S.K."/>
            <person name="Zeng Q."/>
            <person name="Gargeya S."/>
            <person name="Fitzgerald M."/>
            <person name="Haas B."/>
            <person name="Abouelleil A."/>
            <person name="Alvarado L."/>
            <person name="Arachchi H.M."/>
            <person name="Berlin A.M."/>
            <person name="Chapman S.B."/>
            <person name="Dewar J."/>
            <person name="Goldberg J."/>
            <person name="Griggs A."/>
            <person name="Gujja S."/>
            <person name="Hansen M."/>
            <person name="Howarth C."/>
            <person name="Imamovic A."/>
            <person name="Larimer J."/>
            <person name="McCowan C."/>
            <person name="Murphy C."/>
            <person name="Neiman D."/>
            <person name="Pearson M."/>
            <person name="Priest M."/>
            <person name="Roberts A."/>
            <person name="Saif S."/>
            <person name="Shea T."/>
            <person name="Sisk P."/>
            <person name="Sykes S."/>
            <person name="Wortman J."/>
            <person name="Nusbaum C."/>
            <person name="Birren B."/>
        </authorList>
    </citation>
    <scope>NUCLEOTIDE SEQUENCE [LARGE SCALE GENOMIC DNA]</scope>
    <source>
        <strain evidence="4 5">CIP 107287</strain>
    </source>
</reference>
<dbReference type="HOGENOM" id="CLU_409736_0_0_6"/>
<evidence type="ECO:0000256" key="2">
    <source>
        <dbReference type="SAM" id="SignalP"/>
    </source>
</evidence>
<sequence length="667" mass="69980">MISKQLGIKLSALTLALMLAGCGGGGSDGYYNNDGSSSGNITTNPSTGEEVKSVNISTIQLIDRNGNLTQAIAAEGVSAQVKVTDQSGKGISGALVTFTVTGGVVLGSSNGAVLTNTNGEASISVKPENLNTNGAYQISAVADFDGTEASTPALNFSLQATNIILVDLTAASTQLESGGSTNITLKTQDANTKVNQNNVNVEFTAPCGKFEPATVVSSNQGNVTTTYKAIGTDGKLCTGTQKILATGLNIPEVGIDVSIKALEANSLVYTSNKVNLGIRKSGSASSGQIEFTLYANGVPIADQDVLIEKVQAPEDLSFVSFGNQNNKTIKSDSNGKVIVNLYPGDKPGPVEIRATLVSDKNVSAVSKNVSVSIGRVTQDGLSLSVSKNSLQNVIDGDTATITARMVDRTRNPVPDGTVISFVSEGGKVEPNCSTVQGVCSVTLTTQEPRPLDNRVTVLAYVEGDKSFTDLDGDNLYTKGVDRLLSNIGSFFRDDNEDNQYNKDYGIGEFLYNRAVLGNKATCAPSTIRQPNIADTCDDNLDTVIRQQLLFAFAENTPTFTNVKASGSLLSFNMYGNSAQSVPMPTGTTISVTPEDNTKANNLSCTAELATGSSPVANVFDLLTPSTFKNSNQSYYGYRLKECAVGDTLKVSVSSPDSKVSTIYVDYQ</sequence>
<dbReference type="PATRIC" id="fig|1217988.3.peg.796"/>
<evidence type="ECO:0000313" key="4">
    <source>
        <dbReference type="EMBL" id="ENV45158.1"/>
    </source>
</evidence>
<feature type="chain" id="PRO_5004138738" description="Big-1 domain-containing protein" evidence="2">
    <location>
        <begin position="26"/>
        <end position="667"/>
    </location>
</feature>
<keyword evidence="2" id="KW-0732">Signal</keyword>
<feature type="signal peptide" evidence="2">
    <location>
        <begin position="1"/>
        <end position="25"/>
    </location>
</feature>
<dbReference type="PROSITE" id="PS51257">
    <property type="entry name" value="PROKAR_LIPOPROTEIN"/>
    <property type="match status" value="1"/>
</dbReference>
<dbReference type="RefSeq" id="WP_004891339.1">
    <property type="nucleotide sequence ID" value="NZ_KB849575.1"/>
</dbReference>
<dbReference type="SMART" id="SM00634">
    <property type="entry name" value="BID_1"/>
    <property type="match status" value="1"/>
</dbReference>
<dbReference type="InterPro" id="IPR003344">
    <property type="entry name" value="Big_1_dom"/>
</dbReference>
<dbReference type="EMBL" id="APPQ01000020">
    <property type="protein sequence ID" value="ENV45158.1"/>
    <property type="molecule type" value="Genomic_DNA"/>
</dbReference>
<name>N9AMB2_9GAMM</name>
<evidence type="ECO:0000313" key="5">
    <source>
        <dbReference type="Proteomes" id="UP000018440"/>
    </source>
</evidence>
<evidence type="ECO:0000259" key="3">
    <source>
        <dbReference type="SMART" id="SM00634"/>
    </source>
</evidence>
<protein>
    <recommendedName>
        <fullName evidence="3">Big-1 domain-containing protein</fullName>
    </recommendedName>
</protein>
<accession>N9AMB2</accession>
<organism evidence="4 5">
    <name type="scientific">Acinetobacter schindleri CIP 107287</name>
    <dbReference type="NCBI Taxonomy" id="1217988"/>
    <lineage>
        <taxon>Bacteria</taxon>
        <taxon>Pseudomonadati</taxon>
        <taxon>Pseudomonadota</taxon>
        <taxon>Gammaproteobacteria</taxon>
        <taxon>Moraxellales</taxon>
        <taxon>Moraxellaceae</taxon>
        <taxon>Acinetobacter</taxon>
    </lineage>
</organism>
<comment type="similarity">
    <text evidence="1">Belongs to the intimin/invasin family.</text>
</comment>
<dbReference type="SUPFAM" id="SSF49373">
    <property type="entry name" value="Invasin/intimin cell-adhesion fragments"/>
    <property type="match status" value="1"/>
</dbReference>
<dbReference type="Gene3D" id="2.60.40.10">
    <property type="entry name" value="Immunoglobulins"/>
    <property type="match status" value="2"/>
</dbReference>
<dbReference type="AlphaFoldDB" id="N9AMB2"/>
<evidence type="ECO:0000256" key="1">
    <source>
        <dbReference type="ARBA" id="ARBA00010116"/>
    </source>
</evidence>